<dbReference type="OrthoDB" id="3946696at2759"/>
<evidence type="ECO:0000256" key="1">
    <source>
        <dbReference type="SAM" id="MobiDB-lite"/>
    </source>
</evidence>
<keyword evidence="3" id="KW-1185">Reference proteome</keyword>
<feature type="region of interest" description="Disordered" evidence="1">
    <location>
        <begin position="1"/>
        <end position="23"/>
    </location>
</feature>
<organism evidence="2 3">
    <name type="scientific">Teratosphaeria destructans</name>
    <dbReference type="NCBI Taxonomy" id="418781"/>
    <lineage>
        <taxon>Eukaryota</taxon>
        <taxon>Fungi</taxon>
        <taxon>Dikarya</taxon>
        <taxon>Ascomycota</taxon>
        <taxon>Pezizomycotina</taxon>
        <taxon>Dothideomycetes</taxon>
        <taxon>Dothideomycetidae</taxon>
        <taxon>Mycosphaerellales</taxon>
        <taxon>Teratosphaeriaceae</taxon>
        <taxon>Teratosphaeria</taxon>
    </lineage>
</organism>
<gene>
    <name evidence="2" type="ORF">Tdes44962_MAKER05942</name>
</gene>
<protein>
    <submittedName>
        <fullName evidence="2">Uncharacterized protein</fullName>
    </submittedName>
</protein>
<feature type="compositionally biased region" description="Basic residues" evidence="1">
    <location>
        <begin position="14"/>
        <end position="23"/>
    </location>
</feature>
<reference evidence="2 3" key="2">
    <citation type="journal article" date="2021" name="Curr. Genet.">
        <title>Genetic response to nitrogen starvation in the aggressive Eucalyptus foliar pathogen Teratosphaeria destructans.</title>
        <authorList>
            <person name="Havenga M."/>
            <person name="Wingfield B.D."/>
            <person name="Wingfield M.J."/>
            <person name="Dreyer L.L."/>
            <person name="Roets F."/>
            <person name="Aylward J."/>
        </authorList>
    </citation>
    <scope>NUCLEOTIDE SEQUENCE [LARGE SCALE GENOMIC DNA]</scope>
    <source>
        <strain evidence="2">CMW44962</strain>
    </source>
</reference>
<proteinExistence type="predicted"/>
<dbReference type="EMBL" id="RIBY02002500">
    <property type="protein sequence ID" value="KAH9810915.1"/>
    <property type="molecule type" value="Genomic_DNA"/>
</dbReference>
<name>A0A9W7SIM7_9PEZI</name>
<evidence type="ECO:0000313" key="3">
    <source>
        <dbReference type="Proteomes" id="UP001138500"/>
    </source>
</evidence>
<reference evidence="2 3" key="1">
    <citation type="journal article" date="2018" name="IMA Fungus">
        <title>IMA Genome-F 10: Nine draft genome sequences of Claviceps purpurea s.lat., including C. arundinis, C. humidiphila, and C. cf. spartinae, pseudomolecules for the pitch canker pathogen Fusarium circinatum, draft genome of Davidsoniella eucalypti, Grosmannia galeiformis, Quambalaria eucalypti, and Teratosphaeria destructans.</title>
        <authorList>
            <person name="Wingfield B.D."/>
            <person name="Liu M."/>
            <person name="Nguyen H.D."/>
            <person name="Lane F.A."/>
            <person name="Morgan S.W."/>
            <person name="De Vos L."/>
            <person name="Wilken P.M."/>
            <person name="Duong T.A."/>
            <person name="Aylward J."/>
            <person name="Coetzee M.P."/>
            <person name="Dadej K."/>
            <person name="De Beer Z.W."/>
            <person name="Findlay W."/>
            <person name="Havenga M."/>
            <person name="Kolarik M."/>
            <person name="Menzies J.G."/>
            <person name="Naidoo K."/>
            <person name="Pochopski O."/>
            <person name="Shoukouhi P."/>
            <person name="Santana Q.C."/>
            <person name="Seifert K.A."/>
            <person name="Soal N."/>
            <person name="Steenkamp E.T."/>
            <person name="Tatham C.T."/>
            <person name="van der Nest M.A."/>
            <person name="Wingfield M.J."/>
        </authorList>
    </citation>
    <scope>NUCLEOTIDE SEQUENCE [LARGE SCALE GENOMIC DNA]</scope>
    <source>
        <strain evidence="2">CMW44962</strain>
    </source>
</reference>
<comment type="caution">
    <text evidence="2">The sequence shown here is derived from an EMBL/GenBank/DDBJ whole genome shotgun (WGS) entry which is preliminary data.</text>
</comment>
<dbReference type="AlphaFoldDB" id="A0A9W7SIM7"/>
<sequence length="274" mass="30505">MEPTSDNAVAVPKPKSRHNYRRRQPTRIELDEAKKTALYMGNGVFSSVQVKLDGGHNTNSVQDKTALAAYSGFNKLYGERKDADLKIKACSIKFLDLPAELKNAIYRSLLVPETGSIDFSPKTTSEGSNASSIFYGEVEFRFTSIKGYYVLDTFSHTACVRRANSVLEAHGKLKSLRLILPDTYLIADVADEEIWAGGLDVTLIRLHGGLSATFFVQSQQKSERRSCLQTQIQVKKYAQEQGWKILVEPYDVLGTYPVELAEGDVVDEIPDEEA</sequence>
<dbReference type="Proteomes" id="UP001138500">
    <property type="component" value="Unassembled WGS sequence"/>
</dbReference>
<accession>A0A9W7SIM7</accession>
<evidence type="ECO:0000313" key="2">
    <source>
        <dbReference type="EMBL" id="KAH9810915.1"/>
    </source>
</evidence>